<organism evidence="1">
    <name type="scientific">uncultured Anaerotruncus sp</name>
    <dbReference type="NCBI Taxonomy" id="905011"/>
    <lineage>
        <taxon>Bacteria</taxon>
        <taxon>Bacillati</taxon>
        <taxon>Bacillota</taxon>
        <taxon>Clostridia</taxon>
        <taxon>Eubacteriales</taxon>
        <taxon>Oscillospiraceae</taxon>
        <taxon>Anaerotruncus</taxon>
        <taxon>environmental samples</taxon>
    </lineage>
</organism>
<evidence type="ECO:0000313" key="1">
    <source>
        <dbReference type="EMBL" id="SCJ70072.1"/>
    </source>
</evidence>
<reference evidence="1" key="1">
    <citation type="submission" date="2015-09" db="EMBL/GenBank/DDBJ databases">
        <authorList>
            <consortium name="Pathogen Informatics"/>
        </authorList>
    </citation>
    <scope>NUCLEOTIDE SEQUENCE</scope>
    <source>
        <strain evidence="1">2789STDY5834896</strain>
    </source>
</reference>
<sequence>MVFLAVGVLPTKPCSIGWDRLEGTIRGGAVSILPAILLILMASSAQYTLTEGKVLDTVLYRATGLMQQLPIGAAVLFCTASR</sequence>
<protein>
    <submittedName>
        <fullName evidence="1">Uncharacterized protein</fullName>
    </submittedName>
</protein>
<name>A0A1C6IJJ4_9FIRM</name>
<accession>A0A1C6IJJ4</accession>
<gene>
    <name evidence="1" type="ORF">SAMEA3545359_01493</name>
</gene>
<dbReference type="AlphaFoldDB" id="A0A1C6IJJ4"/>
<dbReference type="EMBL" id="FMHG01000001">
    <property type="protein sequence ID" value="SCJ70072.1"/>
    <property type="molecule type" value="Genomic_DNA"/>
</dbReference>
<proteinExistence type="predicted"/>